<evidence type="ECO:0000259" key="8">
    <source>
        <dbReference type="Pfam" id="PF00749"/>
    </source>
</evidence>
<gene>
    <name evidence="9" type="ORF">KDA27_28885</name>
</gene>
<dbReference type="Proteomes" id="UP000739538">
    <property type="component" value="Unassembled WGS sequence"/>
</dbReference>
<protein>
    <submittedName>
        <fullName evidence="9">Glutamate--tRNA ligase</fullName>
    </submittedName>
</protein>
<evidence type="ECO:0000256" key="2">
    <source>
        <dbReference type="ARBA" id="ARBA00022598"/>
    </source>
</evidence>
<evidence type="ECO:0000256" key="7">
    <source>
        <dbReference type="RuleBase" id="RU363037"/>
    </source>
</evidence>
<dbReference type="SUPFAM" id="SSF48163">
    <property type="entry name" value="An anticodon-binding domain of class I aminoacyl-tRNA synthetases"/>
    <property type="match status" value="1"/>
</dbReference>
<evidence type="ECO:0000256" key="6">
    <source>
        <dbReference type="ARBA" id="ARBA00023146"/>
    </source>
</evidence>
<comment type="similarity">
    <text evidence="1">Belongs to the class-I aminoacyl-tRNA synthetase family. Glutamate--tRNA ligase type 1 subfamily.</text>
</comment>
<dbReference type="PANTHER" id="PTHR43311">
    <property type="entry name" value="GLUTAMATE--TRNA LIGASE"/>
    <property type="match status" value="1"/>
</dbReference>
<keyword evidence="3 7" id="KW-0547">Nucleotide-binding</keyword>
<evidence type="ECO:0000313" key="9">
    <source>
        <dbReference type="EMBL" id="MCA9759848.1"/>
    </source>
</evidence>
<name>A0A956SIQ6_UNCEI</name>
<dbReference type="SUPFAM" id="SSF52374">
    <property type="entry name" value="Nucleotidylyl transferase"/>
    <property type="match status" value="1"/>
</dbReference>
<evidence type="ECO:0000313" key="10">
    <source>
        <dbReference type="Proteomes" id="UP000739538"/>
    </source>
</evidence>
<evidence type="ECO:0000256" key="3">
    <source>
        <dbReference type="ARBA" id="ARBA00022741"/>
    </source>
</evidence>
<dbReference type="Gene3D" id="3.40.50.620">
    <property type="entry name" value="HUPs"/>
    <property type="match status" value="1"/>
</dbReference>
<keyword evidence="4 7" id="KW-0067">ATP-binding</keyword>
<keyword evidence="6 7" id="KW-0030">Aminoacyl-tRNA synthetase</keyword>
<dbReference type="InterPro" id="IPR014729">
    <property type="entry name" value="Rossmann-like_a/b/a_fold"/>
</dbReference>
<feature type="non-terminal residue" evidence="9">
    <location>
        <position position="1"/>
    </location>
</feature>
<dbReference type="Pfam" id="PF00749">
    <property type="entry name" value="tRNA-synt_1c"/>
    <property type="match status" value="1"/>
</dbReference>
<proteinExistence type="inferred from homology"/>
<comment type="caution">
    <text evidence="9">The sequence shown here is derived from an EMBL/GenBank/DDBJ whole genome shotgun (WGS) entry which is preliminary data.</text>
</comment>
<dbReference type="GO" id="GO:0000049">
    <property type="term" value="F:tRNA binding"/>
    <property type="evidence" value="ECO:0007669"/>
    <property type="project" value="InterPro"/>
</dbReference>
<keyword evidence="2 7" id="KW-0436">Ligase</keyword>
<sequence>RLDVGDPHVIRLKMPREGETVFEDLVRGTIRIQNEQVDDQVLLKSDGFPTYHLAVVVDDHLMGITHIIRGEEWLLSVPKHLQIYKALGWESPNMAHLSLLLNPDRTKLSKRQGDVAVEDYMAKGYLPEALVNFVALLGWSPGSDEEFFSLEALVEQFSLERISKSGSVFDLEKLNWMNRHYLRQLSEDAAVKYLTPFLTAAGADVSDADKTRKI</sequence>
<dbReference type="AlphaFoldDB" id="A0A956SIQ6"/>
<keyword evidence="5 7" id="KW-0648">Protein biosynthesis</keyword>
<dbReference type="GO" id="GO:0004818">
    <property type="term" value="F:glutamate-tRNA ligase activity"/>
    <property type="evidence" value="ECO:0007669"/>
    <property type="project" value="TreeGrafter"/>
</dbReference>
<dbReference type="GO" id="GO:0005524">
    <property type="term" value="F:ATP binding"/>
    <property type="evidence" value="ECO:0007669"/>
    <property type="project" value="UniProtKB-KW"/>
</dbReference>
<dbReference type="GO" id="GO:0006424">
    <property type="term" value="P:glutamyl-tRNA aminoacylation"/>
    <property type="evidence" value="ECO:0007669"/>
    <property type="project" value="TreeGrafter"/>
</dbReference>
<reference evidence="9" key="1">
    <citation type="submission" date="2020-04" db="EMBL/GenBank/DDBJ databases">
        <authorList>
            <person name="Zhang T."/>
        </authorList>
    </citation>
    <scope>NUCLEOTIDE SEQUENCE</scope>
    <source>
        <strain evidence="9">HKST-UBA02</strain>
    </source>
</reference>
<reference evidence="9" key="2">
    <citation type="journal article" date="2021" name="Microbiome">
        <title>Successional dynamics and alternative stable states in a saline activated sludge microbial community over 9 years.</title>
        <authorList>
            <person name="Wang Y."/>
            <person name="Ye J."/>
            <person name="Ju F."/>
            <person name="Liu L."/>
            <person name="Boyd J.A."/>
            <person name="Deng Y."/>
            <person name="Parks D.H."/>
            <person name="Jiang X."/>
            <person name="Yin X."/>
            <person name="Woodcroft B.J."/>
            <person name="Tyson G.W."/>
            <person name="Hugenholtz P."/>
            <person name="Polz M.F."/>
            <person name="Zhang T."/>
        </authorList>
    </citation>
    <scope>NUCLEOTIDE SEQUENCE</scope>
    <source>
        <strain evidence="9">HKST-UBA02</strain>
    </source>
</reference>
<dbReference type="InterPro" id="IPR008925">
    <property type="entry name" value="aa_tRNA-synth_I_cd-bd_sf"/>
</dbReference>
<dbReference type="EMBL" id="JAGQHS010000548">
    <property type="protein sequence ID" value="MCA9759848.1"/>
    <property type="molecule type" value="Genomic_DNA"/>
</dbReference>
<evidence type="ECO:0000256" key="1">
    <source>
        <dbReference type="ARBA" id="ARBA00007894"/>
    </source>
</evidence>
<feature type="domain" description="Glutamyl/glutaminyl-tRNA synthetase class Ib catalytic" evidence="8">
    <location>
        <begin position="5"/>
        <end position="176"/>
    </location>
</feature>
<organism evidence="9 10">
    <name type="scientific">Eiseniibacteriota bacterium</name>
    <dbReference type="NCBI Taxonomy" id="2212470"/>
    <lineage>
        <taxon>Bacteria</taxon>
        <taxon>Candidatus Eiseniibacteriota</taxon>
    </lineage>
</organism>
<dbReference type="InterPro" id="IPR020058">
    <property type="entry name" value="Glu/Gln-tRNA-synth_Ib_cat-dom"/>
</dbReference>
<dbReference type="PANTHER" id="PTHR43311:SF2">
    <property type="entry name" value="GLUTAMATE--TRNA LIGASE, MITOCHONDRIAL-RELATED"/>
    <property type="match status" value="1"/>
</dbReference>
<evidence type="ECO:0000256" key="5">
    <source>
        <dbReference type="ARBA" id="ARBA00022917"/>
    </source>
</evidence>
<accession>A0A956SIQ6</accession>
<feature type="non-terminal residue" evidence="9">
    <location>
        <position position="214"/>
    </location>
</feature>
<evidence type="ECO:0000256" key="4">
    <source>
        <dbReference type="ARBA" id="ARBA00022840"/>
    </source>
</evidence>
<dbReference type="InterPro" id="IPR049940">
    <property type="entry name" value="GluQ/Sye"/>
</dbReference>